<proteinExistence type="predicted"/>
<organism evidence="2 3">
    <name type="scientific">Lentinula lateritia</name>
    <dbReference type="NCBI Taxonomy" id="40482"/>
    <lineage>
        <taxon>Eukaryota</taxon>
        <taxon>Fungi</taxon>
        <taxon>Dikarya</taxon>
        <taxon>Basidiomycota</taxon>
        <taxon>Agaricomycotina</taxon>
        <taxon>Agaricomycetes</taxon>
        <taxon>Agaricomycetidae</taxon>
        <taxon>Agaricales</taxon>
        <taxon>Marasmiineae</taxon>
        <taxon>Omphalotaceae</taxon>
        <taxon>Lentinula</taxon>
    </lineage>
</organism>
<protein>
    <submittedName>
        <fullName evidence="2">Uncharacterized protein</fullName>
    </submittedName>
</protein>
<accession>A0ABQ8VJD5</accession>
<name>A0ABQ8VJD5_9AGAR</name>
<dbReference type="EMBL" id="JANVFT010000028">
    <property type="protein sequence ID" value="KAJ4496508.1"/>
    <property type="molecule type" value="Genomic_DNA"/>
</dbReference>
<feature type="region of interest" description="Disordered" evidence="1">
    <location>
        <begin position="1"/>
        <end position="36"/>
    </location>
</feature>
<evidence type="ECO:0000256" key="1">
    <source>
        <dbReference type="SAM" id="MobiDB-lite"/>
    </source>
</evidence>
<comment type="caution">
    <text evidence="2">The sequence shown here is derived from an EMBL/GenBank/DDBJ whole genome shotgun (WGS) entry which is preliminary data.</text>
</comment>
<evidence type="ECO:0000313" key="3">
    <source>
        <dbReference type="Proteomes" id="UP001150217"/>
    </source>
</evidence>
<evidence type="ECO:0000313" key="2">
    <source>
        <dbReference type="EMBL" id="KAJ4496508.1"/>
    </source>
</evidence>
<gene>
    <name evidence="2" type="ORF">C8R41DRAFT_918573</name>
</gene>
<keyword evidence="3" id="KW-1185">Reference proteome</keyword>
<sequence length="203" mass="22991">MAPSRCLNSPRKRQSERPNSRLPYKRNSPSSYPPLTRCSRKLGLDMTVGLESSLVPPVALLPPIASLTARILGIIDHHHGEMGSFADTFKGIVLESHKDLDQYIRQEIGTRNSQIKEERGRVEKNTKLAKEQDVQMHELKLHFEEKENALRRKLENCQTHLGTSTPNPEIKGVECIADAQGVIAPPSYHLQWPVRTSWSVRSR</sequence>
<reference evidence="2" key="1">
    <citation type="submission" date="2022-08" db="EMBL/GenBank/DDBJ databases">
        <title>A Global Phylogenomic Analysis of the Shiitake Genus Lentinula.</title>
        <authorList>
            <consortium name="DOE Joint Genome Institute"/>
            <person name="Sierra-Patev S."/>
            <person name="Min B."/>
            <person name="Naranjo-Ortiz M."/>
            <person name="Looney B."/>
            <person name="Konkel Z."/>
            <person name="Slot J.C."/>
            <person name="Sakamoto Y."/>
            <person name="Steenwyk J.L."/>
            <person name="Rokas A."/>
            <person name="Carro J."/>
            <person name="Camarero S."/>
            <person name="Ferreira P."/>
            <person name="Molpeceres G."/>
            <person name="Ruiz-Duenas F.J."/>
            <person name="Serrano A."/>
            <person name="Henrissat B."/>
            <person name="Drula E."/>
            <person name="Hughes K.W."/>
            <person name="Mata J.L."/>
            <person name="Ishikawa N.K."/>
            <person name="Vargas-Isla R."/>
            <person name="Ushijima S."/>
            <person name="Smith C.A."/>
            <person name="Ahrendt S."/>
            <person name="Andreopoulos W."/>
            <person name="He G."/>
            <person name="Labutti K."/>
            <person name="Lipzen A."/>
            <person name="Ng V."/>
            <person name="Riley R."/>
            <person name="Sandor L."/>
            <person name="Barry K."/>
            <person name="Martinez A.T."/>
            <person name="Xiao Y."/>
            <person name="Gibbons J.G."/>
            <person name="Terashima K."/>
            <person name="Grigoriev I.V."/>
            <person name="Hibbett D.S."/>
        </authorList>
    </citation>
    <scope>NUCLEOTIDE SEQUENCE</scope>
    <source>
        <strain evidence="2">RHP3577 ss4</strain>
    </source>
</reference>
<dbReference type="Proteomes" id="UP001150217">
    <property type="component" value="Unassembled WGS sequence"/>
</dbReference>